<feature type="domain" description="FAD-binding" evidence="3">
    <location>
        <begin position="5"/>
        <end position="340"/>
    </location>
</feature>
<dbReference type="PANTHER" id="PTHR43476">
    <property type="entry name" value="3-(3-HYDROXY-PHENYL)PROPIONATE/3-HYDROXYCINNAMIC ACID HYDROXYLASE"/>
    <property type="match status" value="1"/>
</dbReference>
<keyword evidence="7" id="KW-1185">Reference proteome</keyword>
<keyword evidence="1 5" id="KW-0560">Oxidoreductase</keyword>
<organism evidence="5 6">
    <name type="scientific">Xenorhabdus innexi</name>
    <dbReference type="NCBI Taxonomy" id="290109"/>
    <lineage>
        <taxon>Bacteria</taxon>
        <taxon>Pseudomonadati</taxon>
        <taxon>Pseudomonadota</taxon>
        <taxon>Gammaproteobacteria</taxon>
        <taxon>Enterobacterales</taxon>
        <taxon>Morganellaceae</taxon>
        <taxon>Xenorhabdus</taxon>
    </lineage>
</organism>
<evidence type="ECO:0000313" key="7">
    <source>
        <dbReference type="Proteomes" id="UP000224871"/>
    </source>
</evidence>
<evidence type="ECO:0000259" key="3">
    <source>
        <dbReference type="Pfam" id="PF01494"/>
    </source>
</evidence>
<evidence type="ECO:0000256" key="2">
    <source>
        <dbReference type="ARBA" id="ARBA00023027"/>
    </source>
</evidence>
<proteinExistence type="predicted"/>
<dbReference type="EC" id="1.14.13.50" evidence="5"/>
<dbReference type="Gene3D" id="3.50.50.60">
    <property type="entry name" value="FAD/NAD(P)-binding domain"/>
    <property type="match status" value="1"/>
</dbReference>
<evidence type="ECO:0000313" key="6">
    <source>
        <dbReference type="Proteomes" id="UP000196435"/>
    </source>
</evidence>
<dbReference type="PANTHER" id="PTHR43476:SF4">
    <property type="entry name" value="BLR0106 PROTEIN"/>
    <property type="match status" value="1"/>
</dbReference>
<dbReference type="RefSeq" id="WP_086955292.1">
    <property type="nucleotide sequence ID" value="NZ_CAWNQC010000284.1"/>
</dbReference>
<dbReference type="Proteomes" id="UP000224871">
    <property type="component" value="Unassembled WGS sequence"/>
</dbReference>
<reference evidence="6" key="2">
    <citation type="submission" date="2016-12" db="EMBL/GenBank/DDBJ databases">
        <authorList>
            <person name="Gaudriault S."/>
        </authorList>
    </citation>
    <scope>NUCLEOTIDE SEQUENCE [LARGE SCALE GENOMIC DNA]</scope>
    <source>
        <strain evidence="6">HGB1681 (deposited as PTA-6826 in the American Type Culture Collection)</strain>
    </source>
</reference>
<sequence>MNASLCIVGGGPTGLMLGCLAQLNGIKSIIIEKNVRRDHRPKAVMIHARQLELFDRIGVLEDFLKKGLVQEKINFQRNDGMKWSIDFNNLDSIFPFYLNITQPDIEEILENLYVAIGGVLHHSVAYEDHYDADHSVKVHCKRGGVDSVNIDCEFLVGCDGGSSSVRKNLNVQFEGNTFQAPYLLGEGIPDTKISSSATSSMLITPNGVVSWLPFPDGRIRIAGPGLKTASDTDCELSEDTFQSLQATLVPNEWPRIIRTDRRAYYRVHSRIANKWGRSRVWLAGDAAHLNPPAGGQALNLGFGDAESIVESIKVSQKESLSAAFMKYEVERKSVAQSTLQLVDMMPLVQRMAQADDTTSEVIQDELDKLAPKLSHLYIDHSATGLDILGSDNMTIRSSIAVGRRYPWWSQKSNSNSITHRGILLTELTRIKPNPYLDIIISPDGIVRSISKVNTEVM</sequence>
<dbReference type="SUPFAM" id="SSF51905">
    <property type="entry name" value="FAD/NAD(P)-binding domain"/>
    <property type="match status" value="1"/>
</dbReference>
<evidence type="ECO:0000313" key="4">
    <source>
        <dbReference type="EMBL" id="PHM29440.1"/>
    </source>
</evidence>
<dbReference type="AlphaFoldDB" id="A0A1N6MT61"/>
<dbReference type="OrthoDB" id="8672648at2"/>
<dbReference type="InterPro" id="IPR036188">
    <property type="entry name" value="FAD/NAD-bd_sf"/>
</dbReference>
<protein>
    <submittedName>
        <fullName evidence="4">Monooxygenase family protein</fullName>
    </submittedName>
    <submittedName>
        <fullName evidence="5">Putative Pentachlorophenol monooxygenase</fullName>
        <ecNumber evidence="5">1.14.13.50</ecNumber>
    </submittedName>
</protein>
<accession>A0A1N6MT61</accession>
<dbReference type="GO" id="GO:0018677">
    <property type="term" value="F:pentachlorophenol monooxygenase activity"/>
    <property type="evidence" value="ECO:0007669"/>
    <property type="project" value="UniProtKB-EC"/>
</dbReference>
<dbReference type="Proteomes" id="UP000196435">
    <property type="component" value="Unassembled WGS sequence"/>
</dbReference>
<dbReference type="EMBL" id="FTLG01000038">
    <property type="protein sequence ID" value="SIP72048.1"/>
    <property type="molecule type" value="Genomic_DNA"/>
</dbReference>
<keyword evidence="5" id="KW-0503">Monooxygenase</keyword>
<dbReference type="EMBL" id="NIBU01000082">
    <property type="protein sequence ID" value="PHM29440.1"/>
    <property type="molecule type" value="Genomic_DNA"/>
</dbReference>
<name>A0A1N6MT61_9GAMM</name>
<dbReference type="GO" id="GO:0071949">
    <property type="term" value="F:FAD binding"/>
    <property type="evidence" value="ECO:0007669"/>
    <property type="project" value="InterPro"/>
</dbReference>
<dbReference type="Gene3D" id="3.30.70.2450">
    <property type="match status" value="1"/>
</dbReference>
<keyword evidence="2" id="KW-0520">NAD</keyword>
<evidence type="ECO:0000256" key="1">
    <source>
        <dbReference type="ARBA" id="ARBA00023002"/>
    </source>
</evidence>
<dbReference type="InterPro" id="IPR002938">
    <property type="entry name" value="FAD-bd"/>
</dbReference>
<dbReference type="PRINTS" id="PR00420">
    <property type="entry name" value="RNGMNOXGNASE"/>
</dbReference>
<gene>
    <name evidence="4" type="ORF">Xinn_03686</name>
    <name evidence="5" type="ORF">XIS1_1320015</name>
</gene>
<reference evidence="5" key="1">
    <citation type="submission" date="2016-12" db="EMBL/GenBank/DDBJ databases">
        <authorList>
            <person name="Song W.-J."/>
            <person name="Kurnit D.M."/>
        </authorList>
    </citation>
    <scope>NUCLEOTIDE SEQUENCE [LARGE SCALE GENOMIC DNA]</scope>
    <source>
        <strain evidence="5">HGB1681</strain>
    </source>
</reference>
<dbReference type="Pfam" id="PF01494">
    <property type="entry name" value="FAD_binding_3"/>
    <property type="match status" value="1"/>
</dbReference>
<reference evidence="4 7" key="3">
    <citation type="journal article" date="2017" name="Nat. Microbiol.">
        <title>Natural product diversity associated with the nematode symbionts Photorhabdus and Xenorhabdus.</title>
        <authorList>
            <person name="Tobias N.J."/>
            <person name="Wolff H."/>
            <person name="Djahanschiri B."/>
            <person name="Grundmann F."/>
            <person name="Kronenwerth M."/>
            <person name="Shi Y.M."/>
            <person name="Simonyi S."/>
            <person name="Grun P."/>
            <person name="Shapiro-Ilan D."/>
            <person name="Pidot S.J."/>
            <person name="Stinear T.P."/>
            <person name="Ebersberger I."/>
            <person name="Bode H.B."/>
        </authorList>
    </citation>
    <scope>NUCLEOTIDE SEQUENCE [LARGE SCALE GENOMIC DNA]</scope>
    <source>
        <strain evidence="4 7">DSM 16336</strain>
    </source>
</reference>
<dbReference type="InterPro" id="IPR050631">
    <property type="entry name" value="PheA/TfdB_FAD_monoxygenase"/>
</dbReference>
<evidence type="ECO:0000313" key="5">
    <source>
        <dbReference type="EMBL" id="SIP72048.1"/>
    </source>
</evidence>